<dbReference type="NCBIfam" id="TIGR01451">
    <property type="entry name" value="B_ant_repeat"/>
    <property type="match status" value="1"/>
</dbReference>
<gene>
    <name evidence="3" type="ORF">CUN48_11800</name>
</gene>
<dbReference type="InterPro" id="IPR047589">
    <property type="entry name" value="DUF11_rpt"/>
</dbReference>
<evidence type="ECO:0000259" key="2">
    <source>
        <dbReference type="Pfam" id="PF01345"/>
    </source>
</evidence>
<feature type="region of interest" description="Disordered" evidence="1">
    <location>
        <begin position="36"/>
        <end position="68"/>
    </location>
</feature>
<evidence type="ECO:0000313" key="4">
    <source>
        <dbReference type="Proteomes" id="UP000230790"/>
    </source>
</evidence>
<name>A0A2M8QAJ3_9CHLR</name>
<comment type="caution">
    <text evidence="3">The sequence shown here is derived from an EMBL/GenBank/DDBJ whole genome shotgun (WGS) entry which is preliminary data.</text>
</comment>
<feature type="compositionally biased region" description="Polar residues" evidence="1">
    <location>
        <begin position="51"/>
        <end position="68"/>
    </location>
</feature>
<feature type="non-terminal residue" evidence="3">
    <location>
        <position position="849"/>
    </location>
</feature>
<accession>A0A2M8QAJ3</accession>
<dbReference type="InterPro" id="IPR001434">
    <property type="entry name" value="OmcB-like_DUF11"/>
</dbReference>
<feature type="compositionally biased region" description="Pro residues" evidence="1">
    <location>
        <begin position="36"/>
        <end position="48"/>
    </location>
</feature>
<dbReference type="AlphaFoldDB" id="A0A2M8QAJ3"/>
<dbReference type="Proteomes" id="UP000230790">
    <property type="component" value="Unassembled WGS sequence"/>
</dbReference>
<organism evidence="3 4">
    <name type="scientific">Candidatus Thermofonsia Clade 3 bacterium</name>
    <dbReference type="NCBI Taxonomy" id="2364212"/>
    <lineage>
        <taxon>Bacteria</taxon>
        <taxon>Bacillati</taxon>
        <taxon>Chloroflexota</taxon>
        <taxon>Candidatus Thermofontia</taxon>
        <taxon>Candidatus Thermofonsia Clade 3</taxon>
    </lineage>
</organism>
<feature type="domain" description="DUF11" evidence="2">
    <location>
        <begin position="179"/>
        <end position="262"/>
    </location>
</feature>
<dbReference type="EMBL" id="PGTN01000090">
    <property type="protein sequence ID" value="PJF46833.1"/>
    <property type="molecule type" value="Genomic_DNA"/>
</dbReference>
<sequence length="849" mass="87345">MLQALPAWFASPDAADEADVLPDWFALPGDLGPSPAPSALPDWFPPLTPVRASSTQSPPTQANGPPFGSQTIYANQVTVTLTPQTINLCDPLTVTIVAANNAVTTTGVAITAALPGGFNANLATFNVGTVAPNAVITQQAVFTSTCGAVSGQVVVTLTQDAHPPIVKLAEYVVNPGAITVRKEPAVAPAAIGDVVTWTVFVDSTGYGTVYNVRVTDTLGPGLQLVSGITSATFVSIPVGQSVSFTVAAQVVACSGLENSVAATWGCNGGACLAPQTAKASIDLQPRFPDLDYALPPFNVNYCGGGTVFTIPITNTGDGTAYSVTLPVNLSPFSVTVSAPATYTAGAFQLPPIPPGQTFNLVFTLTTPANVCAAPLSGSFDFDVTYRDACNFFYTEAPQAGAWQLTNTPGQLSLSKSAPGEVYRGQLITTPITVNAGGVSGTVIVTDQVPAGFAIVSTGGGVSFTLGGVTYITWAVTGSTTLTPVFVVSNTAGTCALCGQALTNVVTATLQDCRACQQTATAQSVTYLQCDDGVQSQKLVSAPAAVCSTPAFTYTNIYTFAPSFAVTPTWSSLIFTEALTNQSYVTGSAQVWVGNGPISCTATFSQAIIGGQLVITNITPPCNPNVAGATLVITYTTAAGETNSCSNASWYDWSYLNLGVSGNSVCSGGDVIAEGVFVETLAPQMTLSASGLPPNVAACGVYTVTLTAQRTSSVGAYDAVIVVPTGTYAVLDVLGFGGATPVFTQTDSTGYRWFYSDTFTAATTATVQLRVQLRCGGPPAPLQGTIHYESLCSNNDTYYERCNAGGTLAAPLRLAPLPLLTKFPERIYATGDVVTWTLIAKNTGAGPAYS</sequence>
<protein>
    <recommendedName>
        <fullName evidence="2">DUF11 domain-containing protein</fullName>
    </recommendedName>
</protein>
<evidence type="ECO:0000313" key="3">
    <source>
        <dbReference type="EMBL" id="PJF46833.1"/>
    </source>
</evidence>
<proteinExistence type="predicted"/>
<reference evidence="3 4" key="1">
    <citation type="submission" date="2017-11" db="EMBL/GenBank/DDBJ databases">
        <title>Evolution of Phototrophy in the Chloroflexi Phylum Driven by Horizontal Gene Transfer.</title>
        <authorList>
            <person name="Ward L.M."/>
            <person name="Hemp J."/>
            <person name="Shih P.M."/>
            <person name="Mcglynn S.E."/>
            <person name="Fischer W."/>
        </authorList>
    </citation>
    <scope>NUCLEOTIDE SEQUENCE [LARGE SCALE GENOMIC DNA]</scope>
    <source>
        <strain evidence="3">JP3_7</strain>
    </source>
</reference>
<dbReference type="Pfam" id="PF01345">
    <property type="entry name" value="DUF11"/>
    <property type="match status" value="1"/>
</dbReference>
<evidence type="ECO:0000256" key="1">
    <source>
        <dbReference type="SAM" id="MobiDB-lite"/>
    </source>
</evidence>